<sequence>MAAAVPGFVRSFCSSVHPRGGACARAVPDPGWRRPALSGVSPQPGGKQLTSRTHCTGGLKKERQLPTAHGACPQIEAGGQWDCICPNKKAQTWPGGQSCPCLSPEEGEWGSGLVGQLGSWDTWGAAASAPGLLVTHSGGPGLERPCSEAPPYVNIPVSPSSKTQLHYMGLELQGASAGIRGAGASRYAQIDIMATEAAHRVGAQHAQSREERLPELEQRRKGALR</sequence>
<dbReference type="AlphaFoldDB" id="A0A9B0LFB9"/>
<accession>A0A9B0LFB9</accession>
<feature type="compositionally biased region" description="Basic and acidic residues" evidence="1">
    <location>
        <begin position="207"/>
        <end position="225"/>
    </location>
</feature>
<evidence type="ECO:0000256" key="1">
    <source>
        <dbReference type="SAM" id="MobiDB-lite"/>
    </source>
</evidence>
<evidence type="ECO:0000313" key="2">
    <source>
        <dbReference type="Proteomes" id="UP000245340"/>
    </source>
</evidence>
<organism evidence="2 3">
    <name type="scientific">Odobenus rosmarus divergens</name>
    <name type="common">Pacific walrus</name>
    <dbReference type="NCBI Taxonomy" id="9708"/>
    <lineage>
        <taxon>Eukaryota</taxon>
        <taxon>Metazoa</taxon>
        <taxon>Chordata</taxon>
        <taxon>Craniata</taxon>
        <taxon>Vertebrata</taxon>
        <taxon>Euteleostomi</taxon>
        <taxon>Mammalia</taxon>
        <taxon>Eutheria</taxon>
        <taxon>Laurasiatheria</taxon>
        <taxon>Carnivora</taxon>
        <taxon>Caniformia</taxon>
        <taxon>Pinnipedia</taxon>
        <taxon>Odobenidae</taxon>
        <taxon>Odobenus</taxon>
    </lineage>
</organism>
<evidence type="ECO:0000313" key="3">
    <source>
        <dbReference type="RefSeq" id="XP_004396307.1"/>
    </source>
</evidence>
<dbReference type="GO" id="GO:0007528">
    <property type="term" value="P:neuromuscular junction development"/>
    <property type="evidence" value="ECO:0007669"/>
    <property type="project" value="TreeGrafter"/>
</dbReference>
<dbReference type="PANTHER" id="PTHR21636:SF2">
    <property type="entry name" value="PROTEIN DOK-7"/>
    <property type="match status" value="1"/>
</dbReference>
<reference evidence="3" key="1">
    <citation type="submission" date="2025-08" db="UniProtKB">
        <authorList>
            <consortium name="RefSeq"/>
        </authorList>
    </citation>
    <scope>IDENTIFICATION</scope>
</reference>
<dbReference type="Proteomes" id="UP000245340">
    <property type="component" value="Unplaced"/>
</dbReference>
<dbReference type="GO" id="GO:0019901">
    <property type="term" value="F:protein kinase binding"/>
    <property type="evidence" value="ECO:0007669"/>
    <property type="project" value="InterPro"/>
</dbReference>
<keyword evidence="2" id="KW-1185">Reference proteome</keyword>
<proteinExistence type="predicted"/>
<gene>
    <name evidence="3" type="primary">LOC101365871</name>
</gene>
<dbReference type="InterPro" id="IPR037746">
    <property type="entry name" value="Dok-7"/>
</dbReference>
<name>A0A9B0LFB9_ODORO</name>
<dbReference type="PANTHER" id="PTHR21636">
    <property type="entry name" value="PROTEIN DOK-7"/>
    <property type="match status" value="1"/>
</dbReference>
<protein>
    <submittedName>
        <fullName evidence="3">Uncharacterized protein LOC101365871</fullName>
    </submittedName>
</protein>
<dbReference type="RefSeq" id="XP_004396307.1">
    <property type="nucleotide sequence ID" value="XM_004396250.1"/>
</dbReference>
<feature type="region of interest" description="Disordered" evidence="1">
    <location>
        <begin position="201"/>
        <end position="225"/>
    </location>
</feature>